<feature type="compositionally biased region" description="Polar residues" evidence="9">
    <location>
        <begin position="205"/>
        <end position="220"/>
    </location>
</feature>
<feature type="compositionally biased region" description="Low complexity" evidence="9">
    <location>
        <begin position="471"/>
        <end position="483"/>
    </location>
</feature>
<organism evidence="12 13">
    <name type="scientific">Meganyctiphanes norvegica</name>
    <name type="common">Northern krill</name>
    <name type="synonym">Thysanopoda norvegica</name>
    <dbReference type="NCBI Taxonomy" id="48144"/>
    <lineage>
        <taxon>Eukaryota</taxon>
        <taxon>Metazoa</taxon>
        <taxon>Ecdysozoa</taxon>
        <taxon>Arthropoda</taxon>
        <taxon>Crustacea</taxon>
        <taxon>Multicrustacea</taxon>
        <taxon>Malacostraca</taxon>
        <taxon>Eumalacostraca</taxon>
        <taxon>Eucarida</taxon>
        <taxon>Euphausiacea</taxon>
        <taxon>Euphausiidae</taxon>
        <taxon>Meganyctiphanes</taxon>
    </lineage>
</organism>
<proteinExistence type="inferred from homology"/>
<reference evidence="12 13" key="1">
    <citation type="submission" date="2024-05" db="EMBL/GenBank/DDBJ databases">
        <authorList>
            <person name="Wallberg A."/>
        </authorList>
    </citation>
    <scope>NUCLEOTIDE SEQUENCE [LARGE SCALE GENOMIC DNA]</scope>
</reference>
<evidence type="ECO:0000256" key="8">
    <source>
        <dbReference type="ARBA" id="ARBA00023180"/>
    </source>
</evidence>
<evidence type="ECO:0000256" key="1">
    <source>
        <dbReference type="ARBA" id="ARBA00004614"/>
    </source>
</evidence>
<comment type="subcellular location">
    <subcellularLocation>
        <location evidence="1">Golgi apparatus membrane</location>
        <topology evidence="1">Single-pass type I membrane protein</topology>
    </subcellularLocation>
</comment>
<evidence type="ECO:0000313" key="12">
    <source>
        <dbReference type="EMBL" id="CAL4064437.1"/>
    </source>
</evidence>
<dbReference type="EMBL" id="CAXKWB010001477">
    <property type="protein sequence ID" value="CAL4064437.1"/>
    <property type="molecule type" value="Genomic_DNA"/>
</dbReference>
<dbReference type="Proteomes" id="UP001497623">
    <property type="component" value="Unassembled WGS sequence"/>
</dbReference>
<feature type="region of interest" description="Disordered" evidence="9">
    <location>
        <begin position="454"/>
        <end position="483"/>
    </location>
</feature>
<keyword evidence="4 11" id="KW-0732">Signal</keyword>
<feature type="chain" id="PRO_5043472310" evidence="11">
    <location>
        <begin position="24"/>
        <end position="558"/>
    </location>
</feature>
<evidence type="ECO:0000256" key="9">
    <source>
        <dbReference type="SAM" id="MobiDB-lite"/>
    </source>
</evidence>
<protein>
    <submittedName>
        <fullName evidence="12">Uncharacterized protein</fullName>
    </submittedName>
</protein>
<feature type="compositionally biased region" description="Basic and acidic residues" evidence="9">
    <location>
        <begin position="189"/>
        <end position="199"/>
    </location>
</feature>
<keyword evidence="6" id="KW-0333">Golgi apparatus</keyword>
<evidence type="ECO:0000256" key="7">
    <source>
        <dbReference type="ARBA" id="ARBA00023136"/>
    </source>
</evidence>
<evidence type="ECO:0000256" key="4">
    <source>
        <dbReference type="ARBA" id="ARBA00022729"/>
    </source>
</evidence>
<dbReference type="PANTHER" id="PTHR28652">
    <property type="entry name" value="TRANSMEMBRANE PROTEIN 59-LIKE PROTEIN"/>
    <property type="match status" value="1"/>
</dbReference>
<dbReference type="Pfam" id="PF12280">
    <property type="entry name" value="BSMAP"/>
    <property type="match status" value="2"/>
</dbReference>
<evidence type="ECO:0000256" key="5">
    <source>
        <dbReference type="ARBA" id="ARBA00022989"/>
    </source>
</evidence>
<accession>A0AAV2PSE1</accession>
<feature type="signal peptide" evidence="11">
    <location>
        <begin position="1"/>
        <end position="23"/>
    </location>
</feature>
<dbReference type="PANTHER" id="PTHR28652:SF2">
    <property type="entry name" value="TRANSMEMBRANE PROTEIN 59-LIKE PROTEIN"/>
    <property type="match status" value="1"/>
</dbReference>
<dbReference type="GO" id="GO:0000139">
    <property type="term" value="C:Golgi membrane"/>
    <property type="evidence" value="ECO:0007669"/>
    <property type="project" value="UniProtKB-SubCell"/>
</dbReference>
<comment type="similarity">
    <text evidence="2">Belongs to the TMEM59 family.</text>
</comment>
<name>A0AAV2PSE1_MEGNR</name>
<keyword evidence="13" id="KW-1185">Reference proteome</keyword>
<dbReference type="InterPro" id="IPR022065">
    <property type="entry name" value="Uncharacterised_TMEM59"/>
</dbReference>
<gene>
    <name evidence="12" type="ORF">MNOR_LOCUS4086</name>
</gene>
<evidence type="ECO:0000256" key="2">
    <source>
        <dbReference type="ARBA" id="ARBA00009643"/>
    </source>
</evidence>
<comment type="caution">
    <text evidence="12">The sequence shown here is derived from an EMBL/GenBank/DDBJ whole genome shotgun (WGS) entry which is preliminary data.</text>
</comment>
<feature type="region of interest" description="Disordered" evidence="9">
    <location>
        <begin position="189"/>
        <end position="259"/>
    </location>
</feature>
<feature type="non-terminal residue" evidence="12">
    <location>
        <position position="558"/>
    </location>
</feature>
<keyword evidence="8" id="KW-0325">Glycoprotein</keyword>
<keyword evidence="7 10" id="KW-0472">Membrane</keyword>
<sequence length="558" mass="62113">MVTRSHGVGVLVALVGAMVCAEALAPPHWEPCKQQCLDNFTRKDQPPEGLQTLLVNVCQRGCDLFNVAFISTPFGHQPAVSTEHNLKANKQSSDEDNKIDSSTIKDKQENMVNVASQVEKTLMVEMKPDEHKSENSVQTKKMNLFTDSLNTILKGEVETNPVQFFLGHIFKDKGIKTHESKIQALSIKQKEKLHPESPDNHIGVPSSNTTTPAASIVTSFSEHDEQPKSRQTTTQPADHPVQDHPAHAARQTTTNTPGADQIVKVPLMKSKVHEGNDILDGEEVKEKTKTSDSTIEDTERVEQAKHTCRHACITAYSNPPEQEACVVGCHLQATSAILDAPAEGATNKSPLAMFQHIMFSLAGHVGRLVRISWAWSTSSSSIRESEKHEKLQVYGSEGLTKSAHTTLFSGLGSTFQHASQRNKYPAAIIIGEDRHKASEGLELPHIGVALVTPTHHANQHPPPHHHHHHQQQQQLEMHNQHQQQQQQQLDLLECISRKSGLPRWFIALTIFSSALVILWLCFTLTAPPDDIKVVKTKSYFFKWNQNDKDVFSQEFFCS</sequence>
<evidence type="ECO:0000256" key="3">
    <source>
        <dbReference type="ARBA" id="ARBA00022692"/>
    </source>
</evidence>
<evidence type="ECO:0000256" key="6">
    <source>
        <dbReference type="ARBA" id="ARBA00023034"/>
    </source>
</evidence>
<evidence type="ECO:0000256" key="10">
    <source>
        <dbReference type="SAM" id="Phobius"/>
    </source>
</evidence>
<evidence type="ECO:0000256" key="11">
    <source>
        <dbReference type="SAM" id="SignalP"/>
    </source>
</evidence>
<keyword evidence="5 10" id="KW-1133">Transmembrane helix</keyword>
<dbReference type="AlphaFoldDB" id="A0AAV2PSE1"/>
<keyword evidence="3 10" id="KW-0812">Transmembrane</keyword>
<feature type="transmembrane region" description="Helical" evidence="10">
    <location>
        <begin position="504"/>
        <end position="526"/>
    </location>
</feature>
<evidence type="ECO:0000313" key="13">
    <source>
        <dbReference type="Proteomes" id="UP001497623"/>
    </source>
</evidence>